<evidence type="ECO:0000313" key="9">
    <source>
        <dbReference type="Proteomes" id="UP000683360"/>
    </source>
</evidence>
<protein>
    <recommendedName>
        <fullName evidence="3">2'-phosphotransferase</fullName>
        <ecNumber evidence="3">2.7.1.160</ecNumber>
    </recommendedName>
</protein>
<dbReference type="Gene3D" id="3.20.170.30">
    <property type="match status" value="1"/>
</dbReference>
<dbReference type="EMBL" id="CAJPWZ010000892">
    <property type="protein sequence ID" value="CAG2202527.1"/>
    <property type="molecule type" value="Genomic_DNA"/>
</dbReference>
<comment type="function">
    <text evidence="1">Catalyzes the last step of tRNA splicing, the transfer of the splice junction 2'-phosphate from ligated tRNA to NAD to produce ADP-ribose 1''-2'' cyclic phosphate.</text>
</comment>
<evidence type="ECO:0000256" key="3">
    <source>
        <dbReference type="ARBA" id="ARBA00012007"/>
    </source>
</evidence>
<evidence type="ECO:0000256" key="1">
    <source>
        <dbReference type="ARBA" id="ARBA00003343"/>
    </source>
</evidence>
<sequence>MQSTMKNHGIKEDARAKEIYFIRLDKDTETLKEASKSYKKELNRSYNDFQMNTAKDLRKLAKSDPKRLWQKLNSININKSNKTDAVKIEDLYEHFKRLSQDEVIEDNSDIDLTKVPPENINRILNSPITEEEILNVVKKLKNNKASGYDGIVNEHIKHTVKEMLTIYHKLFNIVLNTVLNVNSSKTTVCCVLQTEIKSITKVSNSYPYLGLTFIYNGSFATAEKRLSPECPLEDKENASSDSEEEVIQDHGVDRHLSKTLIYVLRHGASKWGLKVLPGGFVYVDELLSRHPGLSGYTLKELTRLVEVDVDKRFTLERDQDHGWWKIKANQGHSIEVGSFGMPSVEENTVAHAYHYTTMLAWGDIEEEGLRRMNRQHIHLLSEVPPTFKPHWEVQIMIDVPRAQAEGYEFFWAPSRAILCPGNQAGVLPVKFFMGVVHLDSGEQIKFGPPIVQEDRCPVKMIALKAASTKAGDTSLEWDSWAVRNTRDGSRSSRGRARSGSRRVQLGTPVEEGANVPFPGAL</sequence>
<dbReference type="OrthoDB" id="419694at2759"/>
<dbReference type="InterPro" id="IPR042080">
    <property type="entry name" value="RNA_2'-PTrans_N"/>
</dbReference>
<reference evidence="8" key="1">
    <citation type="submission" date="2021-03" db="EMBL/GenBank/DDBJ databases">
        <authorList>
            <person name="Bekaert M."/>
        </authorList>
    </citation>
    <scope>NUCLEOTIDE SEQUENCE</scope>
</reference>
<dbReference type="GO" id="GO:0006388">
    <property type="term" value="P:tRNA splicing, via endonucleolytic cleavage and ligation"/>
    <property type="evidence" value="ECO:0007669"/>
    <property type="project" value="TreeGrafter"/>
</dbReference>
<evidence type="ECO:0000256" key="6">
    <source>
        <dbReference type="ARBA" id="ARBA00047949"/>
    </source>
</evidence>
<gene>
    <name evidence="8" type="ORF">MEDL_17186</name>
</gene>
<comment type="similarity">
    <text evidence="2">Belongs to the KptA/TPT1 family.</text>
</comment>
<dbReference type="EC" id="2.7.1.160" evidence="3"/>
<dbReference type="InterPro" id="IPR042081">
    <property type="entry name" value="RNA_2'-PTrans_C"/>
</dbReference>
<dbReference type="PANTHER" id="PTHR12684:SF2">
    <property type="entry name" value="TRNA 2'-PHOSPHOTRANSFERASE 1"/>
    <property type="match status" value="1"/>
</dbReference>
<feature type="region of interest" description="Disordered" evidence="7">
    <location>
        <begin position="485"/>
        <end position="521"/>
    </location>
</feature>
<evidence type="ECO:0000256" key="4">
    <source>
        <dbReference type="ARBA" id="ARBA00022679"/>
    </source>
</evidence>
<dbReference type="SUPFAM" id="SSF56399">
    <property type="entry name" value="ADP-ribosylation"/>
    <property type="match status" value="1"/>
</dbReference>
<dbReference type="AlphaFoldDB" id="A0A8S3R3N4"/>
<evidence type="ECO:0000313" key="8">
    <source>
        <dbReference type="EMBL" id="CAG2202527.1"/>
    </source>
</evidence>
<name>A0A8S3R3N4_MYTED</name>
<accession>A0A8S3R3N4</accession>
<dbReference type="PANTHER" id="PTHR12684">
    <property type="entry name" value="PUTATIVE PHOSPHOTRANSFERASE"/>
    <property type="match status" value="1"/>
</dbReference>
<evidence type="ECO:0000256" key="7">
    <source>
        <dbReference type="SAM" id="MobiDB-lite"/>
    </source>
</evidence>
<dbReference type="Gene3D" id="1.10.10.970">
    <property type="entry name" value="RNA 2'-phosphotransferase, Tpt1/KptA family, N-terminal domain"/>
    <property type="match status" value="1"/>
</dbReference>
<keyword evidence="4 8" id="KW-0808">Transferase</keyword>
<dbReference type="Pfam" id="PF01885">
    <property type="entry name" value="PTS_2-RNA"/>
    <property type="match status" value="1"/>
</dbReference>
<organism evidence="8 9">
    <name type="scientific">Mytilus edulis</name>
    <name type="common">Blue mussel</name>
    <dbReference type="NCBI Taxonomy" id="6550"/>
    <lineage>
        <taxon>Eukaryota</taxon>
        <taxon>Metazoa</taxon>
        <taxon>Spiralia</taxon>
        <taxon>Lophotrochozoa</taxon>
        <taxon>Mollusca</taxon>
        <taxon>Bivalvia</taxon>
        <taxon>Autobranchia</taxon>
        <taxon>Pteriomorphia</taxon>
        <taxon>Mytilida</taxon>
        <taxon>Mytiloidea</taxon>
        <taxon>Mytilidae</taxon>
        <taxon>Mytilinae</taxon>
        <taxon>Mytilus</taxon>
    </lineage>
</organism>
<evidence type="ECO:0000256" key="2">
    <source>
        <dbReference type="ARBA" id="ARBA00009836"/>
    </source>
</evidence>
<evidence type="ECO:0000256" key="5">
    <source>
        <dbReference type="ARBA" id="ARBA00023027"/>
    </source>
</evidence>
<keyword evidence="5" id="KW-0520">NAD</keyword>
<comment type="caution">
    <text evidence="8">The sequence shown here is derived from an EMBL/GenBank/DDBJ whole genome shotgun (WGS) entry which is preliminary data.</text>
</comment>
<dbReference type="InterPro" id="IPR002745">
    <property type="entry name" value="Ptrans_KptA/Tpt1"/>
</dbReference>
<dbReference type="Proteomes" id="UP000683360">
    <property type="component" value="Unassembled WGS sequence"/>
</dbReference>
<proteinExistence type="inferred from homology"/>
<keyword evidence="9" id="KW-1185">Reference proteome</keyword>
<dbReference type="GO" id="GO:0000215">
    <property type="term" value="F:tRNA 2'-phosphotransferase activity"/>
    <property type="evidence" value="ECO:0007669"/>
    <property type="project" value="UniProtKB-EC"/>
</dbReference>
<comment type="catalytic activity">
    <reaction evidence="6">
        <text>2'-phospho-[ligated tRNA] + NAD(+) = mature tRNA + ADP-alpha-D-ribose 1'',2''-cyclic phosphate + nicotinamide</text>
        <dbReference type="Rhea" id="RHEA:23324"/>
        <dbReference type="Rhea" id="RHEA-COMP:11106"/>
        <dbReference type="Rhea" id="RHEA-COMP:11107"/>
        <dbReference type="ChEBI" id="CHEBI:17154"/>
        <dbReference type="ChEBI" id="CHEBI:57540"/>
        <dbReference type="ChEBI" id="CHEBI:76596"/>
        <dbReference type="ChEBI" id="CHEBI:82883"/>
        <dbReference type="ChEBI" id="CHEBI:85027"/>
        <dbReference type="EC" id="2.7.1.160"/>
    </reaction>
</comment>